<sequence>MAELRALQLEVSSLRDRLDTLAAKVTGMGRTHELLETLESEASLQLHRLPPPAFAAPDHSSPKSAGASSAISASPLLRLLHVATDVLVELHDKSVWSPKQQSMPSSPTRSPFHQSPGGIHHVEAELSSTLEVGGRILGQGTWATAYRSASGPRRQALRLLCELGIITDRELSEDLTEVPPDHVEDCIRIGSELLMHWPPAGGPPPKEEARNFFQERLKAIYMLKAPKAPFA</sequence>
<organism evidence="2 3">
    <name type="scientific">Symbiodinium pilosum</name>
    <name type="common">Dinoflagellate</name>
    <dbReference type="NCBI Taxonomy" id="2952"/>
    <lineage>
        <taxon>Eukaryota</taxon>
        <taxon>Sar</taxon>
        <taxon>Alveolata</taxon>
        <taxon>Dinophyceae</taxon>
        <taxon>Suessiales</taxon>
        <taxon>Symbiodiniaceae</taxon>
        <taxon>Symbiodinium</taxon>
    </lineage>
</organism>
<dbReference type="OrthoDB" id="448978at2759"/>
<evidence type="ECO:0000313" key="2">
    <source>
        <dbReference type="EMBL" id="CAE7421416.1"/>
    </source>
</evidence>
<name>A0A812R7C3_SYMPI</name>
<keyword evidence="3" id="KW-1185">Reference proteome</keyword>
<feature type="compositionally biased region" description="Polar residues" evidence="1">
    <location>
        <begin position="97"/>
        <end position="113"/>
    </location>
</feature>
<proteinExistence type="predicted"/>
<dbReference type="EMBL" id="CAJNIZ010019114">
    <property type="protein sequence ID" value="CAE7421416.1"/>
    <property type="molecule type" value="Genomic_DNA"/>
</dbReference>
<evidence type="ECO:0000256" key="1">
    <source>
        <dbReference type="SAM" id="MobiDB-lite"/>
    </source>
</evidence>
<protein>
    <submittedName>
        <fullName evidence="2">Uncharacterized protein</fullName>
    </submittedName>
</protein>
<evidence type="ECO:0000313" key="3">
    <source>
        <dbReference type="Proteomes" id="UP000649617"/>
    </source>
</evidence>
<dbReference type="AlphaFoldDB" id="A0A812R7C3"/>
<comment type="caution">
    <text evidence="2">The sequence shown here is derived from an EMBL/GenBank/DDBJ whole genome shotgun (WGS) entry which is preliminary data.</text>
</comment>
<reference evidence="2" key="1">
    <citation type="submission" date="2021-02" db="EMBL/GenBank/DDBJ databases">
        <authorList>
            <person name="Dougan E. K."/>
            <person name="Rhodes N."/>
            <person name="Thang M."/>
            <person name="Chan C."/>
        </authorList>
    </citation>
    <scope>NUCLEOTIDE SEQUENCE</scope>
</reference>
<accession>A0A812R7C3</accession>
<gene>
    <name evidence="2" type="ORF">SPIL2461_LOCUS10359</name>
</gene>
<dbReference type="Proteomes" id="UP000649617">
    <property type="component" value="Unassembled WGS sequence"/>
</dbReference>
<feature type="region of interest" description="Disordered" evidence="1">
    <location>
        <begin position="96"/>
        <end position="116"/>
    </location>
</feature>